<name>A0A518G3F5_9BACT</name>
<evidence type="ECO:0000313" key="1">
    <source>
        <dbReference type="EMBL" id="QDV23069.1"/>
    </source>
</evidence>
<evidence type="ECO:0000313" key="2">
    <source>
        <dbReference type="Proteomes" id="UP000318017"/>
    </source>
</evidence>
<dbReference type="KEGG" id="ahel:Q31a_13640"/>
<accession>A0A518G3F5</accession>
<reference evidence="1 2" key="1">
    <citation type="submission" date="2019-02" db="EMBL/GenBank/DDBJ databases">
        <title>Deep-cultivation of Planctomycetes and their phenomic and genomic characterization uncovers novel biology.</title>
        <authorList>
            <person name="Wiegand S."/>
            <person name="Jogler M."/>
            <person name="Boedeker C."/>
            <person name="Pinto D."/>
            <person name="Vollmers J."/>
            <person name="Rivas-Marin E."/>
            <person name="Kohn T."/>
            <person name="Peeters S.H."/>
            <person name="Heuer A."/>
            <person name="Rast P."/>
            <person name="Oberbeckmann S."/>
            <person name="Bunk B."/>
            <person name="Jeske O."/>
            <person name="Meyerdierks A."/>
            <person name="Storesund J.E."/>
            <person name="Kallscheuer N."/>
            <person name="Luecker S."/>
            <person name="Lage O.M."/>
            <person name="Pohl T."/>
            <person name="Merkel B.J."/>
            <person name="Hornburger P."/>
            <person name="Mueller R.-W."/>
            <person name="Bruemmer F."/>
            <person name="Labrenz M."/>
            <person name="Spormann A.M."/>
            <person name="Op den Camp H."/>
            <person name="Overmann J."/>
            <person name="Amann R."/>
            <person name="Jetten M.S.M."/>
            <person name="Mascher T."/>
            <person name="Medema M.H."/>
            <person name="Devos D.P."/>
            <person name="Kaster A.-K."/>
            <person name="Ovreas L."/>
            <person name="Rohde M."/>
            <person name="Galperin M.Y."/>
            <person name="Jogler C."/>
        </authorList>
    </citation>
    <scope>NUCLEOTIDE SEQUENCE [LARGE SCALE GENOMIC DNA]</scope>
    <source>
        <strain evidence="1 2">Q31a</strain>
    </source>
</reference>
<proteinExistence type="predicted"/>
<sequence length="76" mass="8144">MALRSPGETIGIPERGGLLTAVLAWPEPHRENFASIPWLWGQGAYLNIAFCLHRPEVSLFCGEQYAGVCGEGAGSS</sequence>
<organism evidence="1 2">
    <name type="scientific">Aureliella helgolandensis</name>
    <dbReference type="NCBI Taxonomy" id="2527968"/>
    <lineage>
        <taxon>Bacteria</taxon>
        <taxon>Pseudomonadati</taxon>
        <taxon>Planctomycetota</taxon>
        <taxon>Planctomycetia</taxon>
        <taxon>Pirellulales</taxon>
        <taxon>Pirellulaceae</taxon>
        <taxon>Aureliella</taxon>
    </lineage>
</organism>
<dbReference type="EMBL" id="CP036298">
    <property type="protein sequence ID" value="QDV23069.1"/>
    <property type="molecule type" value="Genomic_DNA"/>
</dbReference>
<dbReference type="AlphaFoldDB" id="A0A518G3F5"/>
<gene>
    <name evidence="1" type="ORF">Q31a_13640</name>
</gene>
<dbReference type="Proteomes" id="UP000318017">
    <property type="component" value="Chromosome"/>
</dbReference>
<keyword evidence="2" id="KW-1185">Reference proteome</keyword>
<protein>
    <submittedName>
        <fullName evidence="1">Uncharacterized protein</fullName>
    </submittedName>
</protein>